<evidence type="ECO:0000256" key="1">
    <source>
        <dbReference type="SAM" id="Coils"/>
    </source>
</evidence>
<dbReference type="PANTHER" id="PTHR35088">
    <property type="entry name" value="COILED-COIL DOMAIN-CONTAINING PROTEIN 178"/>
    <property type="match status" value="1"/>
</dbReference>
<reference evidence="2 3" key="1">
    <citation type="submission" date="2021-06" db="EMBL/GenBank/DDBJ databases">
        <authorList>
            <person name="Palmer J.M."/>
        </authorList>
    </citation>
    <scope>NUCLEOTIDE SEQUENCE [LARGE SCALE GENOMIC DNA]</scope>
    <source>
        <strain evidence="2 3">XR_2019</strain>
        <tissue evidence="2">Muscle</tissue>
    </source>
</reference>
<name>A0ABV0X0G7_9TELE</name>
<sequence>MPDVEPRTLPSREGLTNQQDQADLQAVCSGRPQTCALLNSPSPCVNSAFCHIQDMRSLIEYWFQKPRTYQPEIDPDKPTLRFQLRDLDSDSTDLHVKGIAISAREGYQRPSLQKKINDVLSDVVDLVERLEADRQFAEEALQKEKRIRETLESKVDSISLWKLIEHPSIVQKEHDACSRDIAELKWQLKLEKQKVDQVQEKLLQAEVLNRKLQEDVDFARNQIPIVRENLDHQKVILYQIDTAQAE</sequence>
<dbReference type="PANTHER" id="PTHR35088:SF1">
    <property type="entry name" value="COILED-COIL DOMAIN-CONTAINING PROTEIN 178"/>
    <property type="match status" value="1"/>
</dbReference>
<protein>
    <recommendedName>
        <fullName evidence="4">Coiled-coil domain-containing protein 178</fullName>
    </recommendedName>
</protein>
<keyword evidence="3" id="KW-1185">Reference proteome</keyword>
<proteinExistence type="predicted"/>
<keyword evidence="1" id="KW-0175">Coiled coil</keyword>
<feature type="coiled-coil region" evidence="1">
    <location>
        <begin position="120"/>
        <end position="154"/>
    </location>
</feature>
<accession>A0ABV0X0G7</accession>
<comment type="caution">
    <text evidence="2">The sequence shown here is derived from an EMBL/GenBank/DDBJ whole genome shotgun (WGS) entry which is preliminary data.</text>
</comment>
<dbReference type="InterPro" id="IPR038826">
    <property type="entry name" value="CCDC178"/>
</dbReference>
<feature type="coiled-coil region" evidence="1">
    <location>
        <begin position="181"/>
        <end position="222"/>
    </location>
</feature>
<dbReference type="Proteomes" id="UP001444071">
    <property type="component" value="Unassembled WGS sequence"/>
</dbReference>
<gene>
    <name evidence="2" type="ORF">XENORESO_002702</name>
</gene>
<evidence type="ECO:0000313" key="3">
    <source>
        <dbReference type="Proteomes" id="UP001444071"/>
    </source>
</evidence>
<feature type="non-terminal residue" evidence="2">
    <location>
        <position position="246"/>
    </location>
</feature>
<evidence type="ECO:0000313" key="2">
    <source>
        <dbReference type="EMBL" id="MEQ2275380.1"/>
    </source>
</evidence>
<dbReference type="EMBL" id="JAHRIM010081534">
    <property type="protein sequence ID" value="MEQ2275380.1"/>
    <property type="molecule type" value="Genomic_DNA"/>
</dbReference>
<organism evidence="2 3">
    <name type="scientific">Xenotaenia resolanae</name>
    <dbReference type="NCBI Taxonomy" id="208358"/>
    <lineage>
        <taxon>Eukaryota</taxon>
        <taxon>Metazoa</taxon>
        <taxon>Chordata</taxon>
        <taxon>Craniata</taxon>
        <taxon>Vertebrata</taxon>
        <taxon>Euteleostomi</taxon>
        <taxon>Actinopterygii</taxon>
        <taxon>Neopterygii</taxon>
        <taxon>Teleostei</taxon>
        <taxon>Neoteleostei</taxon>
        <taxon>Acanthomorphata</taxon>
        <taxon>Ovalentaria</taxon>
        <taxon>Atherinomorphae</taxon>
        <taxon>Cyprinodontiformes</taxon>
        <taxon>Goodeidae</taxon>
        <taxon>Xenotaenia</taxon>
    </lineage>
</organism>
<evidence type="ECO:0008006" key="4">
    <source>
        <dbReference type="Google" id="ProtNLM"/>
    </source>
</evidence>